<sequence length="94" mass="10416">MADARLPSGWTLQQIRDASGDREAVALDPERPVRWVSVDGAVAMPRPELVLGFHGLCLVKPADDEDWYMGSLYDDGSIDCWEAYGDLHEALRGL</sequence>
<keyword evidence="2" id="KW-1185">Reference proteome</keyword>
<reference evidence="1 2" key="1">
    <citation type="submission" date="2020-02" db="EMBL/GenBank/DDBJ databases">
        <title>Whole genome shotgun sequence of Streptomyces diastaticus subsp. diastaticus NBRC 13412.</title>
        <authorList>
            <person name="Ichikawa N."/>
            <person name="Komaki H."/>
            <person name="Tamura T."/>
        </authorList>
    </citation>
    <scope>NUCLEOTIDE SEQUENCE [LARGE SCALE GENOMIC DNA]</scope>
    <source>
        <strain evidence="1 2">NBRC 13412</strain>
    </source>
</reference>
<dbReference type="EMBL" id="BLLN01000002">
    <property type="protein sequence ID" value="GFH70152.1"/>
    <property type="molecule type" value="Genomic_DNA"/>
</dbReference>
<protein>
    <recommendedName>
        <fullName evidence="3">SMI1/KNR4 family protein</fullName>
    </recommendedName>
</protein>
<dbReference type="Proteomes" id="UP000472710">
    <property type="component" value="Unassembled WGS sequence"/>
</dbReference>
<dbReference type="RefSeq" id="WP_229830696.1">
    <property type="nucleotide sequence ID" value="NZ_BLLN01000002.1"/>
</dbReference>
<evidence type="ECO:0000313" key="1">
    <source>
        <dbReference type="EMBL" id="GFH70152.1"/>
    </source>
</evidence>
<accession>A0ABQ1CIC5</accession>
<dbReference type="GeneID" id="95069923"/>
<organism evidence="1 2">
    <name type="scientific">Streptomyces diastaticus subsp. diastaticus</name>
    <dbReference type="NCBI Taxonomy" id="68040"/>
    <lineage>
        <taxon>Bacteria</taxon>
        <taxon>Bacillati</taxon>
        <taxon>Actinomycetota</taxon>
        <taxon>Actinomycetes</taxon>
        <taxon>Kitasatosporales</taxon>
        <taxon>Streptomycetaceae</taxon>
        <taxon>Streptomyces</taxon>
        <taxon>Streptomyces diastaticus group</taxon>
    </lineage>
</organism>
<evidence type="ECO:0008006" key="3">
    <source>
        <dbReference type="Google" id="ProtNLM"/>
    </source>
</evidence>
<proteinExistence type="predicted"/>
<name>A0ABQ1CIC5_STRDI</name>
<gene>
    <name evidence="1" type="ORF">Sdia_09200</name>
</gene>
<comment type="caution">
    <text evidence="1">The sequence shown here is derived from an EMBL/GenBank/DDBJ whole genome shotgun (WGS) entry which is preliminary data.</text>
</comment>
<evidence type="ECO:0000313" key="2">
    <source>
        <dbReference type="Proteomes" id="UP000472710"/>
    </source>
</evidence>